<protein>
    <submittedName>
        <fullName evidence="2">Uncharacterized protein</fullName>
    </submittedName>
</protein>
<evidence type="ECO:0000313" key="2">
    <source>
        <dbReference type="EMBL" id="KAF9506380.1"/>
    </source>
</evidence>
<dbReference type="Proteomes" id="UP000886523">
    <property type="component" value="Unassembled WGS sequence"/>
</dbReference>
<evidence type="ECO:0000256" key="1">
    <source>
        <dbReference type="SAM" id="MobiDB-lite"/>
    </source>
</evidence>
<feature type="compositionally biased region" description="Low complexity" evidence="1">
    <location>
        <begin position="1"/>
        <end position="20"/>
    </location>
</feature>
<gene>
    <name evidence="2" type="ORF">BS47DRAFT_1399523</name>
</gene>
<proteinExistence type="predicted"/>
<dbReference type="EMBL" id="MU129112">
    <property type="protein sequence ID" value="KAF9506380.1"/>
    <property type="molecule type" value="Genomic_DNA"/>
</dbReference>
<accession>A0A9P6DQ84</accession>
<comment type="caution">
    <text evidence="2">The sequence shown here is derived from an EMBL/GenBank/DDBJ whole genome shotgun (WGS) entry which is preliminary data.</text>
</comment>
<name>A0A9P6DQ84_9AGAM</name>
<keyword evidence="3" id="KW-1185">Reference proteome</keyword>
<reference evidence="2" key="1">
    <citation type="journal article" date="2020" name="Nat. Commun.">
        <title>Large-scale genome sequencing of mycorrhizal fungi provides insights into the early evolution of symbiotic traits.</title>
        <authorList>
            <person name="Miyauchi S."/>
            <person name="Kiss E."/>
            <person name="Kuo A."/>
            <person name="Drula E."/>
            <person name="Kohler A."/>
            <person name="Sanchez-Garcia M."/>
            <person name="Morin E."/>
            <person name="Andreopoulos B."/>
            <person name="Barry K.W."/>
            <person name="Bonito G."/>
            <person name="Buee M."/>
            <person name="Carver A."/>
            <person name="Chen C."/>
            <person name="Cichocki N."/>
            <person name="Clum A."/>
            <person name="Culley D."/>
            <person name="Crous P.W."/>
            <person name="Fauchery L."/>
            <person name="Girlanda M."/>
            <person name="Hayes R.D."/>
            <person name="Keri Z."/>
            <person name="LaButti K."/>
            <person name="Lipzen A."/>
            <person name="Lombard V."/>
            <person name="Magnuson J."/>
            <person name="Maillard F."/>
            <person name="Murat C."/>
            <person name="Nolan M."/>
            <person name="Ohm R.A."/>
            <person name="Pangilinan J."/>
            <person name="Pereira M.F."/>
            <person name="Perotto S."/>
            <person name="Peter M."/>
            <person name="Pfister S."/>
            <person name="Riley R."/>
            <person name="Sitrit Y."/>
            <person name="Stielow J.B."/>
            <person name="Szollosi G."/>
            <person name="Zifcakova L."/>
            <person name="Stursova M."/>
            <person name="Spatafora J.W."/>
            <person name="Tedersoo L."/>
            <person name="Vaario L.M."/>
            <person name="Yamada A."/>
            <person name="Yan M."/>
            <person name="Wang P."/>
            <person name="Xu J."/>
            <person name="Bruns T."/>
            <person name="Baldrian P."/>
            <person name="Vilgalys R."/>
            <person name="Dunand C."/>
            <person name="Henrissat B."/>
            <person name="Grigoriev I.V."/>
            <person name="Hibbett D."/>
            <person name="Nagy L.G."/>
            <person name="Martin F.M."/>
        </authorList>
    </citation>
    <scope>NUCLEOTIDE SEQUENCE</scope>
    <source>
        <strain evidence="2">UP504</strain>
    </source>
</reference>
<sequence>MAGSSNSTGPSTGPVSTPNPLTGFTLKEVTPLGPHMLALGEEVHNVAFHMTLLSFHATHLSLSYPLAPTDMQSFVRECEKVAFAYSQAFLSSGLPAALPPIPALMPTSSSVSKLDFDALPEYLHLNHSVEFVPRDLRQTIKAQHYVPLNMLTFDALQHWHCNETVLSTETVRACLDDGSSSKVTIVSTSPFLAGEDDLDKIQWEEGVSNLVATIREELGGSFGDMFHVWFAIISSPHP</sequence>
<organism evidence="2 3">
    <name type="scientific">Hydnum rufescens UP504</name>
    <dbReference type="NCBI Taxonomy" id="1448309"/>
    <lineage>
        <taxon>Eukaryota</taxon>
        <taxon>Fungi</taxon>
        <taxon>Dikarya</taxon>
        <taxon>Basidiomycota</taxon>
        <taxon>Agaricomycotina</taxon>
        <taxon>Agaricomycetes</taxon>
        <taxon>Cantharellales</taxon>
        <taxon>Hydnaceae</taxon>
        <taxon>Hydnum</taxon>
    </lineage>
</organism>
<dbReference type="AlphaFoldDB" id="A0A9P6DQ84"/>
<evidence type="ECO:0000313" key="3">
    <source>
        <dbReference type="Proteomes" id="UP000886523"/>
    </source>
</evidence>
<feature type="region of interest" description="Disordered" evidence="1">
    <location>
        <begin position="1"/>
        <end position="22"/>
    </location>
</feature>